<dbReference type="InterPro" id="IPR011576">
    <property type="entry name" value="Pyridox_Oxase_N"/>
</dbReference>
<proteinExistence type="predicted"/>
<sequence>MKRDQSLIERLARERNAWLCTLRPDGSPHVTPVWFVYLDDVFWIGSGARNVKVRNVGNDPRVSLALEDGDAPVVAEGLARVHRGTLPEGVLDALAAKYDGWAAGEEIEPFGARVLIEVPVKRWLLQGVAQ</sequence>
<evidence type="ECO:0000256" key="1">
    <source>
        <dbReference type="ARBA" id="ARBA00023002"/>
    </source>
</evidence>
<reference evidence="3 4" key="1">
    <citation type="submission" date="2020-08" db="EMBL/GenBank/DDBJ databases">
        <title>Sequencing the genomes of 1000 actinobacteria strains.</title>
        <authorList>
            <person name="Klenk H.-P."/>
        </authorList>
    </citation>
    <scope>NUCLEOTIDE SEQUENCE [LARGE SCALE GENOMIC DNA]</scope>
    <source>
        <strain evidence="3 4">DSM 45272</strain>
    </source>
</reference>
<evidence type="ECO:0000313" key="4">
    <source>
        <dbReference type="Proteomes" id="UP000580861"/>
    </source>
</evidence>
<dbReference type="AlphaFoldDB" id="A0A841B5I0"/>
<dbReference type="PANTHER" id="PTHR35176:SF6">
    <property type="entry name" value="HEME OXYGENASE HI_0854-RELATED"/>
    <property type="match status" value="1"/>
</dbReference>
<protein>
    <submittedName>
        <fullName evidence="3">PPOX class probable F420-dependent enzyme</fullName>
    </submittedName>
</protein>
<dbReference type="Proteomes" id="UP000580861">
    <property type="component" value="Unassembled WGS sequence"/>
</dbReference>
<dbReference type="Gene3D" id="2.30.110.10">
    <property type="entry name" value="Electron Transport, Fmn-binding Protein, Chain A"/>
    <property type="match status" value="1"/>
</dbReference>
<keyword evidence="1" id="KW-0560">Oxidoreductase</keyword>
<dbReference type="Pfam" id="PF01243">
    <property type="entry name" value="PNPOx_N"/>
    <property type="match status" value="1"/>
</dbReference>
<gene>
    <name evidence="3" type="ORF">HDA45_003929</name>
</gene>
<dbReference type="GO" id="GO:0070967">
    <property type="term" value="F:coenzyme F420 binding"/>
    <property type="evidence" value="ECO:0007669"/>
    <property type="project" value="TreeGrafter"/>
</dbReference>
<dbReference type="GO" id="GO:0016627">
    <property type="term" value="F:oxidoreductase activity, acting on the CH-CH group of donors"/>
    <property type="evidence" value="ECO:0007669"/>
    <property type="project" value="TreeGrafter"/>
</dbReference>
<name>A0A841B5I0_9PSEU</name>
<dbReference type="InterPro" id="IPR052019">
    <property type="entry name" value="F420H2_bilvrd_red/Heme_oxyg"/>
</dbReference>
<dbReference type="PANTHER" id="PTHR35176">
    <property type="entry name" value="HEME OXYGENASE HI_0854-RELATED"/>
    <property type="match status" value="1"/>
</dbReference>
<evidence type="ECO:0000259" key="2">
    <source>
        <dbReference type="Pfam" id="PF01243"/>
    </source>
</evidence>
<keyword evidence="4" id="KW-1185">Reference proteome</keyword>
<accession>A0A841B5I0</accession>
<dbReference type="InterPro" id="IPR012349">
    <property type="entry name" value="Split_barrel_FMN-bd"/>
</dbReference>
<evidence type="ECO:0000313" key="3">
    <source>
        <dbReference type="EMBL" id="MBB5853842.1"/>
    </source>
</evidence>
<comment type="caution">
    <text evidence="3">The sequence shown here is derived from an EMBL/GenBank/DDBJ whole genome shotgun (WGS) entry which is preliminary data.</text>
</comment>
<dbReference type="GO" id="GO:0005829">
    <property type="term" value="C:cytosol"/>
    <property type="evidence" value="ECO:0007669"/>
    <property type="project" value="TreeGrafter"/>
</dbReference>
<dbReference type="EMBL" id="JACHMX010000001">
    <property type="protein sequence ID" value="MBB5853842.1"/>
    <property type="molecule type" value="Genomic_DNA"/>
</dbReference>
<dbReference type="SUPFAM" id="SSF50475">
    <property type="entry name" value="FMN-binding split barrel"/>
    <property type="match status" value="1"/>
</dbReference>
<dbReference type="RefSeq" id="WP_184897389.1">
    <property type="nucleotide sequence ID" value="NZ_JACHMX010000001.1"/>
</dbReference>
<organism evidence="3 4">
    <name type="scientific">Amycolatopsis umgeniensis</name>
    <dbReference type="NCBI Taxonomy" id="336628"/>
    <lineage>
        <taxon>Bacteria</taxon>
        <taxon>Bacillati</taxon>
        <taxon>Actinomycetota</taxon>
        <taxon>Actinomycetes</taxon>
        <taxon>Pseudonocardiales</taxon>
        <taxon>Pseudonocardiaceae</taxon>
        <taxon>Amycolatopsis</taxon>
    </lineage>
</organism>
<feature type="domain" description="Pyridoxamine 5'-phosphate oxidase N-terminal" evidence="2">
    <location>
        <begin position="9"/>
        <end position="125"/>
    </location>
</feature>